<gene>
    <name evidence="1" type="ORF">SMAX5B_015752</name>
</gene>
<dbReference type="EMBL" id="CP026264">
    <property type="protein sequence ID" value="AWP21789.1"/>
    <property type="molecule type" value="Genomic_DNA"/>
</dbReference>
<organism evidence="1 2">
    <name type="scientific">Scophthalmus maximus</name>
    <name type="common">Turbot</name>
    <name type="synonym">Psetta maxima</name>
    <dbReference type="NCBI Taxonomy" id="52904"/>
    <lineage>
        <taxon>Eukaryota</taxon>
        <taxon>Metazoa</taxon>
        <taxon>Chordata</taxon>
        <taxon>Craniata</taxon>
        <taxon>Vertebrata</taxon>
        <taxon>Euteleostomi</taxon>
        <taxon>Actinopterygii</taxon>
        <taxon>Neopterygii</taxon>
        <taxon>Teleostei</taxon>
        <taxon>Neoteleostei</taxon>
        <taxon>Acanthomorphata</taxon>
        <taxon>Carangaria</taxon>
        <taxon>Pleuronectiformes</taxon>
        <taxon>Pleuronectoidei</taxon>
        <taxon>Scophthalmidae</taxon>
        <taxon>Scophthalmus</taxon>
    </lineage>
</organism>
<evidence type="ECO:0000313" key="1">
    <source>
        <dbReference type="EMBL" id="AWP21789.1"/>
    </source>
</evidence>
<accession>A0A2U9D0S1</accession>
<evidence type="ECO:0000313" key="2">
    <source>
        <dbReference type="Proteomes" id="UP000246464"/>
    </source>
</evidence>
<dbReference type="Proteomes" id="UP000246464">
    <property type="component" value="Chromosome 22"/>
</dbReference>
<name>A0A2U9D0S1_SCOMX</name>
<sequence length="115" mass="12768">MSRATFADICVCPDFRARLRAATVSASASSFPPNVLAKAFQSKQLCPMHIAQSLTLAAHSLTTGGSVHGGIWKRLTRSQLQRCYFGAQERSELRRAVVRSSGFRCRLRPEQLHHL</sequence>
<keyword evidence="2" id="KW-1185">Reference proteome</keyword>
<proteinExistence type="predicted"/>
<dbReference type="AlphaFoldDB" id="A0A2U9D0S1"/>
<protein>
    <submittedName>
        <fullName evidence="1">Uncharacterized protein</fullName>
    </submittedName>
</protein>
<reference evidence="1 2" key="1">
    <citation type="submission" date="2017-12" db="EMBL/GenBank/DDBJ databases">
        <title>Integrating genomic resources of turbot (Scophthalmus maximus) in depth evaluation of genetic and physical mapping variation across individuals.</title>
        <authorList>
            <person name="Martinez P."/>
        </authorList>
    </citation>
    <scope>NUCLEOTIDE SEQUENCE [LARGE SCALE GENOMIC DNA]</scope>
</reference>